<dbReference type="Pfam" id="PF18074">
    <property type="entry name" value="PriA_C"/>
    <property type="match status" value="1"/>
</dbReference>
<keyword evidence="3 13" id="KW-0479">Metal-binding</keyword>
<keyword evidence="17" id="KW-1185">Reference proteome</keyword>
<dbReference type="InterPro" id="IPR041236">
    <property type="entry name" value="PriA_C"/>
</dbReference>
<keyword evidence="8 13" id="KW-0067">ATP-binding</keyword>
<keyword evidence="10 13" id="KW-0413">Isomerase</keyword>
<sequence length="777" mass="88710">MKIAKIIVDVPLMQTDKAFSYRVPDELLDFLMIGMRVHVPFGSANRLVQGIVVDFAEEEIFSDLKAVSELLDPEPVLTKEQLWLADEMRHSVFSYKISCLKAMLPNLLNSSYDKLLVAADGSKVKWSQLTEADKVLSAKKVRSAELSVEYVAKSKENRKTQKFVVINDVDKLSAFEIEKRAKKRLEMKYYLLRHANEKLSVKDLDFSSAILKFFVENQLVHIEEVELSRTQATFDAVSSDSAKVLNDEQQSAFNHIIKSVEKPFLLEGITGSGKTEVYLQTIAHFLELGKTAIMLVPEISLTPQITNRFIARFGEKVAIMHSGLSDGEKYDEWRKIKSGTAQVVVGARSAIFAPVENLGVIIIDEEHESSYKQDASPRYHARDIALLRAKWHHAALVLGSATPSLESRARAMRGVYELLLLTKRANESAILPDVEIVDMRREISDQSSNFSHVLLSKIKEKIEKDEQVILMLNRRGYSSFVMCRECGFVVDCPNCDISLTLHMDTRTLNCHYCGHVQGIPQTCPNCQSRKIRYYGSGTQKVEEELHEILPEARVLRMDVDTTRTKNAHEKILEKFGHHEADILLGTQMIAKGLDFPNVTLVGVINADTGLNLPDFRASERSFELLMQVAGRAGRADKKGEVLIQTFNPKHYAIELTKSQDYEKFYEMEMRFRRELSYPPYYFTVQVLVSHKNEEVAIQKSYEIAQMLRQNLTEKSKILGPTPRPIARTHNLYHYQILVKYRFEESLERALNQVLELTQLRENKELRVLIDSEPQNFV</sequence>
<dbReference type="Gene3D" id="3.40.1440.60">
    <property type="entry name" value="PriA, 3(prime) DNA-binding domain"/>
    <property type="match status" value="1"/>
</dbReference>
<comment type="function">
    <text evidence="13">Initiates the restart of stalled replication forks, which reloads the replicative helicase on sites other than the origin of replication. Recognizes and binds to abandoned replication forks and remodels them to uncover a helicase loading site. Promotes assembly of the primosome at these replication forks.</text>
</comment>
<evidence type="ECO:0000259" key="14">
    <source>
        <dbReference type="PROSITE" id="PS51192"/>
    </source>
</evidence>
<evidence type="ECO:0000256" key="10">
    <source>
        <dbReference type="ARBA" id="ARBA00023235"/>
    </source>
</evidence>
<evidence type="ECO:0000256" key="5">
    <source>
        <dbReference type="ARBA" id="ARBA00022801"/>
    </source>
</evidence>
<gene>
    <name evidence="13" type="primary">priA</name>
    <name evidence="16" type="ORF">FLP15_00035</name>
</gene>
<keyword evidence="1 13" id="KW-0639">Primosome</keyword>
<comment type="similarity">
    <text evidence="13">Belongs to the helicase family. PriA subfamily.</text>
</comment>
<dbReference type="FunFam" id="3.40.50.300:FF:000489">
    <property type="entry name" value="Primosome assembly protein PriA"/>
    <property type="match status" value="1"/>
</dbReference>
<evidence type="ECO:0000256" key="11">
    <source>
        <dbReference type="ARBA" id="ARBA00023236"/>
    </source>
</evidence>
<evidence type="ECO:0000256" key="9">
    <source>
        <dbReference type="ARBA" id="ARBA00023125"/>
    </source>
</evidence>
<keyword evidence="11" id="KW-0227">DNA damage</keyword>
<comment type="catalytic activity">
    <reaction evidence="13">
        <text>Couples ATP hydrolysis with the unwinding of duplex DNA by translocating in the 3'-5' direction.</text>
        <dbReference type="EC" id="5.6.2.4"/>
    </reaction>
</comment>
<evidence type="ECO:0000256" key="4">
    <source>
        <dbReference type="ARBA" id="ARBA00022741"/>
    </source>
</evidence>
<dbReference type="GO" id="GO:0008270">
    <property type="term" value="F:zinc ion binding"/>
    <property type="evidence" value="ECO:0007669"/>
    <property type="project" value="UniProtKB-UniRule"/>
</dbReference>
<dbReference type="InterPro" id="IPR006935">
    <property type="entry name" value="Helicase/UvrB_N"/>
</dbReference>
<comment type="subunit">
    <text evidence="13">Component of the replication restart primosome.</text>
</comment>
<dbReference type="GO" id="GO:1990077">
    <property type="term" value="C:primosome complex"/>
    <property type="evidence" value="ECO:0007669"/>
    <property type="project" value="UniProtKB-UniRule"/>
</dbReference>
<evidence type="ECO:0000313" key="16">
    <source>
        <dbReference type="EMBL" id="QDK69862.1"/>
    </source>
</evidence>
<evidence type="ECO:0000256" key="8">
    <source>
        <dbReference type="ARBA" id="ARBA00022840"/>
    </source>
</evidence>
<dbReference type="NCBIfam" id="TIGR00595">
    <property type="entry name" value="priA"/>
    <property type="match status" value="1"/>
</dbReference>
<keyword evidence="6 13" id="KW-0347">Helicase</keyword>
<evidence type="ECO:0000256" key="6">
    <source>
        <dbReference type="ARBA" id="ARBA00022806"/>
    </source>
</evidence>
<dbReference type="PANTHER" id="PTHR30580:SF0">
    <property type="entry name" value="PRIMOSOMAL PROTEIN N"/>
    <property type="match status" value="1"/>
</dbReference>
<dbReference type="GO" id="GO:0006270">
    <property type="term" value="P:DNA replication initiation"/>
    <property type="evidence" value="ECO:0007669"/>
    <property type="project" value="TreeGrafter"/>
</dbReference>
<feature type="domain" description="Helicase C-terminal" evidence="15">
    <location>
        <begin position="518"/>
        <end position="688"/>
    </location>
</feature>
<dbReference type="NCBIfam" id="NF004068">
    <property type="entry name" value="PRK05580.1-5"/>
    <property type="match status" value="1"/>
</dbReference>
<dbReference type="PROSITE" id="PS51192">
    <property type="entry name" value="HELICASE_ATP_BIND_1"/>
    <property type="match status" value="1"/>
</dbReference>
<dbReference type="AlphaFoldDB" id="A0A514Z5K0"/>
<dbReference type="NCBIfam" id="NF004066">
    <property type="entry name" value="PRK05580.1-3"/>
    <property type="match status" value="1"/>
</dbReference>
<comment type="cofactor">
    <cofactor evidence="13">
        <name>Zn(2+)</name>
        <dbReference type="ChEBI" id="CHEBI:29105"/>
    </cofactor>
    <text evidence="13">Binds 2 zinc ions per subunit.</text>
</comment>
<dbReference type="Pfam" id="PF00271">
    <property type="entry name" value="Helicase_C"/>
    <property type="match status" value="1"/>
</dbReference>
<dbReference type="EMBL" id="CP041356">
    <property type="protein sequence ID" value="QDK69862.1"/>
    <property type="molecule type" value="Genomic_DNA"/>
</dbReference>
<evidence type="ECO:0000259" key="15">
    <source>
        <dbReference type="PROSITE" id="PS51194"/>
    </source>
</evidence>
<keyword evidence="7 13" id="KW-0862">Zinc</keyword>
<accession>A0A514Z5K0</accession>
<keyword evidence="9 13" id="KW-0238">DNA-binding</keyword>
<dbReference type="SMART" id="SM00490">
    <property type="entry name" value="HELICc"/>
    <property type="match status" value="1"/>
</dbReference>
<dbReference type="SMART" id="SM00487">
    <property type="entry name" value="DEXDc"/>
    <property type="match status" value="1"/>
</dbReference>
<dbReference type="PANTHER" id="PTHR30580">
    <property type="entry name" value="PRIMOSOMAL PROTEIN N"/>
    <property type="match status" value="1"/>
</dbReference>
<dbReference type="Proteomes" id="UP000315128">
    <property type="component" value="Chromosome"/>
</dbReference>
<dbReference type="InterPro" id="IPR040498">
    <property type="entry name" value="PriA_CRR"/>
</dbReference>
<feature type="binding site" evidence="13">
    <location>
        <position position="492"/>
    </location>
    <ligand>
        <name>Zn(2+)</name>
        <dbReference type="ChEBI" id="CHEBI:29105"/>
        <label>2</label>
    </ligand>
</feature>
<feature type="binding site" evidence="13">
    <location>
        <position position="526"/>
    </location>
    <ligand>
        <name>Zn(2+)</name>
        <dbReference type="ChEBI" id="CHEBI:29105"/>
        <label>1</label>
    </ligand>
</feature>
<dbReference type="InterPro" id="IPR041222">
    <property type="entry name" value="PriA_3primeBD"/>
</dbReference>
<keyword evidence="2 13" id="KW-0235">DNA replication</keyword>
<evidence type="ECO:0000256" key="3">
    <source>
        <dbReference type="ARBA" id="ARBA00022723"/>
    </source>
</evidence>
<reference evidence="16 17" key="1">
    <citation type="submission" date="2019-07" db="EMBL/GenBank/DDBJ databases">
        <title>Genome sequencing of KACC 19320.</title>
        <authorList>
            <person name="Heo J."/>
            <person name="Kim S.-J."/>
            <person name="Kim J.-S."/>
            <person name="Hong S.-B."/>
            <person name="Kwon S.-W."/>
        </authorList>
    </citation>
    <scope>NUCLEOTIDE SEQUENCE [LARGE SCALE GENOMIC DNA]</scope>
    <source>
        <strain evidence="16 17">KACC 19320</strain>
    </source>
</reference>
<dbReference type="OrthoDB" id="9759544at2"/>
<dbReference type="GO" id="GO:0043138">
    <property type="term" value="F:3'-5' DNA helicase activity"/>
    <property type="evidence" value="ECO:0007669"/>
    <property type="project" value="UniProtKB-EC"/>
</dbReference>
<dbReference type="GO" id="GO:0006302">
    <property type="term" value="P:double-strand break repair"/>
    <property type="evidence" value="ECO:0007669"/>
    <property type="project" value="InterPro"/>
</dbReference>
<keyword evidence="5 13" id="KW-0378">Hydrolase</keyword>
<feature type="binding site" evidence="13">
    <location>
        <position position="510"/>
    </location>
    <ligand>
        <name>Zn(2+)</name>
        <dbReference type="ChEBI" id="CHEBI:29105"/>
        <label>2</label>
    </ligand>
</feature>
<dbReference type="InterPro" id="IPR027417">
    <property type="entry name" value="P-loop_NTPase"/>
</dbReference>
<dbReference type="Pfam" id="PF17764">
    <property type="entry name" value="PriA_3primeBD"/>
    <property type="match status" value="1"/>
</dbReference>
<dbReference type="CDD" id="cd17929">
    <property type="entry name" value="DEXHc_priA"/>
    <property type="match status" value="1"/>
</dbReference>
<dbReference type="RefSeq" id="WP_142765531.1">
    <property type="nucleotide sequence ID" value="NZ_CP041356.1"/>
</dbReference>
<feature type="binding site" evidence="13">
    <location>
        <position position="495"/>
    </location>
    <ligand>
        <name>Zn(2+)</name>
        <dbReference type="ChEBI" id="CHEBI:29105"/>
        <label>2</label>
    </ligand>
</feature>
<dbReference type="CDD" id="cd18804">
    <property type="entry name" value="SF2_C_priA"/>
    <property type="match status" value="1"/>
</dbReference>
<dbReference type="Pfam" id="PF18319">
    <property type="entry name" value="Zn_ribbon_PriA"/>
    <property type="match status" value="1"/>
</dbReference>
<dbReference type="PROSITE" id="PS51194">
    <property type="entry name" value="HELICASE_CTER"/>
    <property type="match status" value="1"/>
</dbReference>
<dbReference type="FunFam" id="3.40.1440.60:FF:000001">
    <property type="entry name" value="Primosomal protein N"/>
    <property type="match status" value="1"/>
</dbReference>
<dbReference type="KEGG" id="lack:FLP15_00035"/>
<dbReference type="InterPro" id="IPR042115">
    <property type="entry name" value="PriA_3primeBD_sf"/>
</dbReference>
<dbReference type="EC" id="5.6.2.4" evidence="13"/>
<feature type="binding site" evidence="13">
    <location>
        <position position="523"/>
    </location>
    <ligand>
        <name>Zn(2+)</name>
        <dbReference type="ChEBI" id="CHEBI:29105"/>
        <label>1</label>
    </ligand>
</feature>
<name>A0A514Z5K0_9LACT</name>
<dbReference type="SUPFAM" id="SSF52540">
    <property type="entry name" value="P-loop containing nucleoside triphosphate hydrolases"/>
    <property type="match status" value="2"/>
</dbReference>
<dbReference type="Pfam" id="PF04851">
    <property type="entry name" value="ResIII"/>
    <property type="match status" value="1"/>
</dbReference>
<evidence type="ECO:0000256" key="13">
    <source>
        <dbReference type="HAMAP-Rule" id="MF_00983"/>
    </source>
</evidence>
<evidence type="ECO:0000256" key="2">
    <source>
        <dbReference type="ARBA" id="ARBA00022705"/>
    </source>
</evidence>
<dbReference type="GO" id="GO:0016887">
    <property type="term" value="F:ATP hydrolysis activity"/>
    <property type="evidence" value="ECO:0007669"/>
    <property type="project" value="RHEA"/>
</dbReference>
<feature type="binding site" evidence="13">
    <location>
        <position position="513"/>
    </location>
    <ligand>
        <name>Zn(2+)</name>
        <dbReference type="ChEBI" id="CHEBI:29105"/>
        <label>2</label>
    </ligand>
</feature>
<dbReference type="HAMAP" id="MF_00983">
    <property type="entry name" value="PriA"/>
    <property type="match status" value="1"/>
</dbReference>
<evidence type="ECO:0000256" key="7">
    <source>
        <dbReference type="ARBA" id="ARBA00022833"/>
    </source>
</evidence>
<dbReference type="InterPro" id="IPR014001">
    <property type="entry name" value="Helicase_ATP-bd"/>
</dbReference>
<dbReference type="GO" id="GO:0003677">
    <property type="term" value="F:DNA binding"/>
    <property type="evidence" value="ECO:0007669"/>
    <property type="project" value="UniProtKB-UniRule"/>
</dbReference>
<organism evidence="16 17">
    <name type="scientific">Lactococcus protaetiae</name>
    <dbReference type="NCBI Taxonomy" id="2592653"/>
    <lineage>
        <taxon>Bacteria</taxon>
        <taxon>Bacillati</taxon>
        <taxon>Bacillota</taxon>
        <taxon>Bacilli</taxon>
        <taxon>Lactobacillales</taxon>
        <taxon>Streptococcaceae</taxon>
        <taxon>Lactococcus</taxon>
    </lineage>
</organism>
<evidence type="ECO:0000313" key="17">
    <source>
        <dbReference type="Proteomes" id="UP000315128"/>
    </source>
</evidence>
<dbReference type="SMR" id="A0A514Z5K0"/>
<dbReference type="Gene3D" id="3.40.50.300">
    <property type="entry name" value="P-loop containing nucleotide triphosphate hydrolases"/>
    <property type="match status" value="2"/>
</dbReference>
<comment type="catalytic activity">
    <reaction evidence="12 13">
        <text>ATP + H2O = ADP + phosphate + H(+)</text>
        <dbReference type="Rhea" id="RHEA:13065"/>
        <dbReference type="ChEBI" id="CHEBI:15377"/>
        <dbReference type="ChEBI" id="CHEBI:15378"/>
        <dbReference type="ChEBI" id="CHEBI:30616"/>
        <dbReference type="ChEBI" id="CHEBI:43474"/>
        <dbReference type="ChEBI" id="CHEBI:456216"/>
        <dbReference type="EC" id="5.6.2.4"/>
    </reaction>
</comment>
<keyword evidence="4 13" id="KW-0547">Nucleotide-binding</keyword>
<dbReference type="InterPro" id="IPR001650">
    <property type="entry name" value="Helicase_C-like"/>
</dbReference>
<dbReference type="GO" id="GO:0009432">
    <property type="term" value="P:SOS response"/>
    <property type="evidence" value="ECO:0007669"/>
    <property type="project" value="UniProtKB-KW"/>
</dbReference>
<dbReference type="GO" id="GO:0006310">
    <property type="term" value="P:DNA recombination"/>
    <property type="evidence" value="ECO:0007669"/>
    <property type="project" value="InterPro"/>
</dbReference>
<dbReference type="GO" id="GO:0006269">
    <property type="term" value="P:DNA replication, synthesis of primer"/>
    <property type="evidence" value="ECO:0007669"/>
    <property type="project" value="UniProtKB-KW"/>
</dbReference>
<feature type="binding site" evidence="13">
    <location>
        <position position="486"/>
    </location>
    <ligand>
        <name>Zn(2+)</name>
        <dbReference type="ChEBI" id="CHEBI:29105"/>
        <label>1</label>
    </ligand>
</feature>
<dbReference type="GO" id="GO:0005524">
    <property type="term" value="F:ATP binding"/>
    <property type="evidence" value="ECO:0007669"/>
    <property type="project" value="UniProtKB-UniRule"/>
</dbReference>
<protein>
    <recommendedName>
        <fullName evidence="13">Replication restart protein PriA</fullName>
    </recommendedName>
    <alternativeName>
        <fullName evidence="13">ATP-dependent DNA helicase PriA</fullName>
        <ecNumber evidence="13">5.6.2.4</ecNumber>
    </alternativeName>
    <alternativeName>
        <fullName evidence="13">DNA 3'-5' helicase PriA</fullName>
    </alternativeName>
</protein>
<feature type="binding site" evidence="13">
    <location>
        <position position="483"/>
    </location>
    <ligand>
        <name>Zn(2+)</name>
        <dbReference type="ChEBI" id="CHEBI:29105"/>
        <label>1</label>
    </ligand>
</feature>
<evidence type="ECO:0000256" key="12">
    <source>
        <dbReference type="ARBA" id="ARBA00048988"/>
    </source>
</evidence>
<proteinExistence type="inferred from homology"/>
<feature type="domain" description="Helicase ATP-binding" evidence="14">
    <location>
        <begin position="255"/>
        <end position="421"/>
    </location>
</feature>
<dbReference type="InterPro" id="IPR005259">
    <property type="entry name" value="PriA"/>
</dbReference>
<evidence type="ECO:0000256" key="1">
    <source>
        <dbReference type="ARBA" id="ARBA00022515"/>
    </source>
</evidence>
<keyword evidence="11" id="KW-0742">SOS response</keyword>